<name>A0A0X2NKQ9_9CORY</name>
<proteinExistence type="predicted"/>
<gene>
    <name evidence="2" type="ORF">CVAR292_00636</name>
</gene>
<feature type="region of interest" description="Disordered" evidence="1">
    <location>
        <begin position="35"/>
        <end position="110"/>
    </location>
</feature>
<evidence type="ECO:0000313" key="2">
    <source>
        <dbReference type="EMBL" id="CUU65318.1"/>
    </source>
</evidence>
<evidence type="ECO:0000313" key="3">
    <source>
        <dbReference type="Proteomes" id="UP000182498"/>
    </source>
</evidence>
<sequence>MAYGRRGRAARRMQGGRPAAVAGVVLAGALVLTACGSDDGDDEEPTTSATTSATTAAPESVDPSADPVESDNPESPEAGAEGEVAPDPEVPADPEAQAEGGGPAAGTDVDQISGVARGVSGDKMLSDNYQYTLDNYCSAFIDQQGGRETIQTTIAGLRGDNDQLLSATDSVVEVTDVRDVRVDGDTATAFIVGTVGGQDASSTQNYVREDGAWKICPVA</sequence>
<dbReference type="PROSITE" id="PS51257">
    <property type="entry name" value="PROKAR_LIPOPROTEIN"/>
    <property type="match status" value="1"/>
</dbReference>
<evidence type="ECO:0000256" key="1">
    <source>
        <dbReference type="SAM" id="MobiDB-lite"/>
    </source>
</evidence>
<reference evidence="3" key="1">
    <citation type="submission" date="2015-11" db="EMBL/GenBank/DDBJ databases">
        <authorList>
            <person name="Dugat-Bony E."/>
        </authorList>
    </citation>
    <scope>NUCLEOTIDE SEQUENCE [LARGE SCALE GENOMIC DNA]</scope>
    <source>
        <strain evidence="3">Mu292</strain>
    </source>
</reference>
<organism evidence="2 3">
    <name type="scientific">Corynebacterium variabile</name>
    <dbReference type="NCBI Taxonomy" id="1727"/>
    <lineage>
        <taxon>Bacteria</taxon>
        <taxon>Bacillati</taxon>
        <taxon>Actinomycetota</taxon>
        <taxon>Actinomycetes</taxon>
        <taxon>Mycobacteriales</taxon>
        <taxon>Corynebacteriaceae</taxon>
        <taxon>Corynebacterium</taxon>
    </lineage>
</organism>
<dbReference type="AlphaFoldDB" id="A0A0X2NKQ9"/>
<accession>A0A0X2NKQ9</accession>
<feature type="compositionally biased region" description="Low complexity" evidence="1">
    <location>
        <begin position="46"/>
        <end position="60"/>
    </location>
</feature>
<dbReference type="Proteomes" id="UP000182498">
    <property type="component" value="Unassembled WGS sequence"/>
</dbReference>
<keyword evidence="3" id="KW-1185">Reference proteome</keyword>
<protein>
    <submittedName>
        <fullName evidence="2">Uncharacterized protein</fullName>
    </submittedName>
</protein>
<dbReference type="EMBL" id="FAUH01000003">
    <property type="protein sequence ID" value="CUU65318.1"/>
    <property type="molecule type" value="Genomic_DNA"/>
</dbReference>